<keyword evidence="8" id="KW-0470">Melanin biosynthesis</keyword>
<dbReference type="Pfam" id="PF00264">
    <property type="entry name" value="Tyrosinase"/>
    <property type="match status" value="1"/>
</dbReference>
<dbReference type="PANTHER" id="PTHR11474">
    <property type="entry name" value="TYROSINASE FAMILY MEMBER"/>
    <property type="match status" value="1"/>
</dbReference>
<evidence type="ECO:0000313" key="14">
    <source>
        <dbReference type="Proteomes" id="UP000076798"/>
    </source>
</evidence>
<dbReference type="PROSITE" id="PS00497">
    <property type="entry name" value="TYROSINASE_1"/>
    <property type="match status" value="1"/>
</dbReference>
<evidence type="ECO:0000256" key="8">
    <source>
        <dbReference type="ARBA" id="ARBA00023101"/>
    </source>
</evidence>
<name>A0A166DTU7_9AGAM</name>
<dbReference type="EC" id="1.14.18.1" evidence="3"/>
<evidence type="ECO:0000256" key="10">
    <source>
        <dbReference type="ARBA" id="ARBA00048881"/>
    </source>
</evidence>
<keyword evidence="6" id="KW-0186">Copper</keyword>
<evidence type="ECO:0000256" key="6">
    <source>
        <dbReference type="ARBA" id="ARBA00023008"/>
    </source>
</evidence>
<dbReference type="PANTHER" id="PTHR11474:SF76">
    <property type="entry name" value="SHKT DOMAIN-CONTAINING PROTEIN"/>
    <property type="match status" value="1"/>
</dbReference>
<comment type="cofactor">
    <cofactor evidence="1">
        <name>Cu(2+)</name>
        <dbReference type="ChEBI" id="CHEBI:29036"/>
    </cofactor>
</comment>
<gene>
    <name evidence="13" type="ORF">SISSUDRAFT_1119321</name>
</gene>
<dbReference type="OrthoDB" id="6132182at2759"/>
<keyword evidence="5" id="KW-0560">Oxidoreductase</keyword>
<evidence type="ECO:0000256" key="7">
    <source>
        <dbReference type="ARBA" id="ARBA00023033"/>
    </source>
</evidence>
<dbReference type="AlphaFoldDB" id="A0A166DTU7"/>
<comment type="catalytic activity">
    <reaction evidence="10">
        <text>L-tyrosine + O2 = L-dopaquinone + H2O</text>
        <dbReference type="Rhea" id="RHEA:18117"/>
        <dbReference type="ChEBI" id="CHEBI:15377"/>
        <dbReference type="ChEBI" id="CHEBI:15379"/>
        <dbReference type="ChEBI" id="CHEBI:57924"/>
        <dbReference type="ChEBI" id="CHEBI:58315"/>
        <dbReference type="EC" id="1.14.18.1"/>
    </reaction>
</comment>
<evidence type="ECO:0000256" key="2">
    <source>
        <dbReference type="ARBA" id="ARBA00009928"/>
    </source>
</evidence>
<evidence type="ECO:0000256" key="3">
    <source>
        <dbReference type="ARBA" id="ARBA00011906"/>
    </source>
</evidence>
<dbReference type="SUPFAM" id="SSF48056">
    <property type="entry name" value="Di-copper centre-containing domain"/>
    <property type="match status" value="1"/>
</dbReference>
<reference evidence="13 14" key="1">
    <citation type="journal article" date="2016" name="Mol. Biol. Evol.">
        <title>Comparative Genomics of Early-Diverging Mushroom-Forming Fungi Provides Insights into the Origins of Lignocellulose Decay Capabilities.</title>
        <authorList>
            <person name="Nagy L.G."/>
            <person name="Riley R."/>
            <person name="Tritt A."/>
            <person name="Adam C."/>
            <person name="Daum C."/>
            <person name="Floudas D."/>
            <person name="Sun H."/>
            <person name="Yadav J.S."/>
            <person name="Pangilinan J."/>
            <person name="Larsson K.H."/>
            <person name="Matsuura K."/>
            <person name="Barry K."/>
            <person name="Labutti K."/>
            <person name="Kuo R."/>
            <person name="Ohm R.A."/>
            <person name="Bhattacharya S.S."/>
            <person name="Shirouzu T."/>
            <person name="Yoshinaga Y."/>
            <person name="Martin F.M."/>
            <person name="Grigoriev I.V."/>
            <person name="Hibbett D.S."/>
        </authorList>
    </citation>
    <scope>NUCLEOTIDE SEQUENCE [LARGE SCALE GENOMIC DNA]</scope>
    <source>
        <strain evidence="13 14">HHB10207 ss-3</strain>
    </source>
</reference>
<proteinExistence type="inferred from homology"/>
<accession>A0A166DTU7</accession>
<dbReference type="GO" id="GO:0004503">
    <property type="term" value="F:tyrosinase activity"/>
    <property type="evidence" value="ECO:0007669"/>
    <property type="project" value="UniProtKB-EC"/>
</dbReference>
<sequence length="673" mass="75766">MSSVYTGPASKAACIEGATLECRIKEIFDSKRDYPIHPLRTSPKALGAIPNPQLFVEPPSWNIHGVQTFPITGVPFTPGPRGQVPIRQDVDSWYLNPQNGKQVSLFLVALQKFQQIPYAQKLSYFQIAGIHGLPLIPWDENTQSKSPGYGYCTHNSILFPTWHRPYMFLFEQRIYEIMIQEVIPQSVPPNDRPEYIALAKDFRLPFWDWAKKPTDLPAIAKDPTISVFFPQAKYTIPNPFYKFTTTEVMGNLGITDVDGVPYSKVKATSKCPPVPKNPLQSDWINGTQDNAQVVTNLRTHAWYQPKDYGTIGEAVYRLLSENYFSTYDAFASTRLTQGQPPADYLSIEGIHNNIHNWTGGDNGGHMSSPPVSSFDPIFWLHHCNVDRQFAIWQALNPNAWFTDPSQQLTDPAGNWSTPAGTKVNPKWALEPFHLNANGLYYNSDDIREWQKYGYSYPELQPWLPQYWPNGQFNQLLYTASIKAAVNNLYSNSRSVLLGSTPSSDDKASHHDYVVNVVYKKFALGGDAFKVHIYVGKDKEVGTVYNFSARPDETGGPEGCGNCRSQQEDETLATGQVHITVPLLHDVEDSAIPLSSLHPDHVEEYLKKSLHWKVTKLYGEEVPLDSIPSLKVSLAVGTGEHYKDETQLSKYHSYRILHSVTEGRAGGLGHTEHY</sequence>
<dbReference type="Gene3D" id="1.10.1280.10">
    <property type="entry name" value="Di-copper center containing domain from catechol oxidase"/>
    <property type="match status" value="1"/>
</dbReference>
<dbReference type="STRING" id="1314776.A0A166DTU7"/>
<evidence type="ECO:0000259" key="11">
    <source>
        <dbReference type="PROSITE" id="PS00497"/>
    </source>
</evidence>
<evidence type="ECO:0000256" key="5">
    <source>
        <dbReference type="ARBA" id="ARBA00023002"/>
    </source>
</evidence>
<dbReference type="EMBL" id="KV428055">
    <property type="protein sequence ID" value="KZT38884.1"/>
    <property type="molecule type" value="Genomic_DNA"/>
</dbReference>
<comment type="similarity">
    <text evidence="2">Belongs to the tyrosinase family.</text>
</comment>
<dbReference type="PRINTS" id="PR00092">
    <property type="entry name" value="TYROSINASE"/>
</dbReference>
<evidence type="ECO:0000256" key="4">
    <source>
        <dbReference type="ARBA" id="ARBA00022723"/>
    </source>
</evidence>
<dbReference type="Pfam" id="PF18132">
    <property type="entry name" value="Tyrosinase_C"/>
    <property type="match status" value="1"/>
</dbReference>
<dbReference type="InterPro" id="IPR041640">
    <property type="entry name" value="Tyrosinase_C"/>
</dbReference>
<feature type="domain" description="Tyrosinase copper-binding" evidence="12">
    <location>
        <begin position="375"/>
        <end position="386"/>
    </location>
</feature>
<comment type="catalytic activity">
    <reaction evidence="9">
        <text>2 L-dopa + O2 = 2 L-dopaquinone + 2 H2O</text>
        <dbReference type="Rhea" id="RHEA:34287"/>
        <dbReference type="ChEBI" id="CHEBI:15377"/>
        <dbReference type="ChEBI" id="CHEBI:15379"/>
        <dbReference type="ChEBI" id="CHEBI:57504"/>
        <dbReference type="ChEBI" id="CHEBI:57924"/>
        <dbReference type="EC" id="1.14.18.1"/>
    </reaction>
</comment>
<keyword evidence="7" id="KW-0503">Monooxygenase</keyword>
<dbReference type="GO" id="GO:0046872">
    <property type="term" value="F:metal ion binding"/>
    <property type="evidence" value="ECO:0007669"/>
    <property type="project" value="UniProtKB-KW"/>
</dbReference>
<dbReference type="InterPro" id="IPR050316">
    <property type="entry name" value="Tyrosinase/Hemocyanin"/>
</dbReference>
<evidence type="ECO:0000256" key="1">
    <source>
        <dbReference type="ARBA" id="ARBA00001973"/>
    </source>
</evidence>
<keyword evidence="14" id="KW-1185">Reference proteome</keyword>
<dbReference type="Proteomes" id="UP000076798">
    <property type="component" value="Unassembled WGS sequence"/>
</dbReference>
<evidence type="ECO:0000256" key="9">
    <source>
        <dbReference type="ARBA" id="ARBA00048233"/>
    </source>
</evidence>
<evidence type="ECO:0000313" key="13">
    <source>
        <dbReference type="EMBL" id="KZT38884.1"/>
    </source>
</evidence>
<feature type="domain" description="Tyrosinase copper-binding" evidence="11">
    <location>
        <begin position="154"/>
        <end position="171"/>
    </location>
</feature>
<dbReference type="InterPro" id="IPR008922">
    <property type="entry name" value="Di-copper_centre_dom_sf"/>
</dbReference>
<organism evidence="13 14">
    <name type="scientific">Sistotremastrum suecicum HHB10207 ss-3</name>
    <dbReference type="NCBI Taxonomy" id="1314776"/>
    <lineage>
        <taxon>Eukaryota</taxon>
        <taxon>Fungi</taxon>
        <taxon>Dikarya</taxon>
        <taxon>Basidiomycota</taxon>
        <taxon>Agaricomycotina</taxon>
        <taxon>Agaricomycetes</taxon>
        <taxon>Sistotremastrales</taxon>
        <taxon>Sistotremastraceae</taxon>
        <taxon>Sistotremastrum</taxon>
    </lineage>
</organism>
<dbReference type="Gene3D" id="2.60.310.20">
    <property type="match status" value="1"/>
</dbReference>
<dbReference type="PROSITE" id="PS00498">
    <property type="entry name" value="TYROSINASE_2"/>
    <property type="match status" value="1"/>
</dbReference>
<evidence type="ECO:0000259" key="12">
    <source>
        <dbReference type="PROSITE" id="PS00498"/>
    </source>
</evidence>
<keyword evidence="4" id="KW-0479">Metal-binding</keyword>
<dbReference type="InterPro" id="IPR002227">
    <property type="entry name" value="Tyrosinase_Cu-bd"/>
</dbReference>
<dbReference type="GO" id="GO:0042438">
    <property type="term" value="P:melanin biosynthetic process"/>
    <property type="evidence" value="ECO:0007669"/>
    <property type="project" value="UniProtKB-KW"/>
</dbReference>
<protein>
    <recommendedName>
        <fullName evidence="3">tyrosinase</fullName>
        <ecNumber evidence="3">1.14.18.1</ecNumber>
    </recommendedName>
</protein>